<dbReference type="InterPro" id="IPR001775">
    <property type="entry name" value="GspD/PilQ"/>
</dbReference>
<dbReference type="InterPro" id="IPR004846">
    <property type="entry name" value="T2SS/T3SS_dom"/>
</dbReference>
<dbReference type="Proteomes" id="UP000253850">
    <property type="component" value="Chromosome"/>
</dbReference>
<dbReference type="NCBIfam" id="TIGR02517">
    <property type="entry name" value="type_II_gspD"/>
    <property type="match status" value="1"/>
</dbReference>
<dbReference type="EMBL" id="PDKM01000001">
    <property type="protein sequence ID" value="RXK11283.1"/>
    <property type="molecule type" value="Genomic_DNA"/>
</dbReference>
<reference evidence="12 14" key="2">
    <citation type="submission" date="2018-07" db="EMBL/GenBank/DDBJ databases">
        <title>Complete genome of the Arcobacter bivalviorum type strain LMG 26154.</title>
        <authorList>
            <person name="Miller W.G."/>
            <person name="Yee E."/>
            <person name="Bono J.L."/>
        </authorList>
    </citation>
    <scope>NUCLEOTIDE SEQUENCE [LARGE SCALE GENOMIC DNA]</scope>
    <source>
        <strain evidence="12 14">LMG 26154</strain>
    </source>
</reference>
<comment type="subcellular location">
    <subcellularLocation>
        <location evidence="1">Cell outer membrane</location>
    </subcellularLocation>
</comment>
<evidence type="ECO:0000313" key="13">
    <source>
        <dbReference type="EMBL" id="RXK11283.1"/>
    </source>
</evidence>
<dbReference type="RefSeq" id="WP_114839017.1">
    <property type="nucleotide sequence ID" value="NZ_CP031217.1"/>
</dbReference>
<feature type="domain" description="GspD-like N0" evidence="11">
    <location>
        <begin position="26"/>
        <end position="95"/>
    </location>
</feature>
<dbReference type="GO" id="GO:0009279">
    <property type="term" value="C:cell outer membrane"/>
    <property type="evidence" value="ECO:0007669"/>
    <property type="project" value="UniProtKB-SubCell"/>
</dbReference>
<evidence type="ECO:0000256" key="6">
    <source>
        <dbReference type="ARBA" id="ARBA00022729"/>
    </source>
</evidence>
<name>A0AAX2AAX3_9BACT</name>
<dbReference type="PANTHER" id="PTHR30332:SF24">
    <property type="entry name" value="SECRETIN GSPD-RELATED"/>
    <property type="match status" value="1"/>
</dbReference>
<evidence type="ECO:0000313" key="14">
    <source>
        <dbReference type="Proteomes" id="UP000253850"/>
    </source>
</evidence>
<evidence type="ECO:0000259" key="11">
    <source>
        <dbReference type="Pfam" id="PF21305"/>
    </source>
</evidence>
<proteinExistence type="inferred from homology"/>
<dbReference type="Gene3D" id="3.30.1370.120">
    <property type="match status" value="3"/>
</dbReference>
<evidence type="ECO:0000256" key="5">
    <source>
        <dbReference type="ARBA" id="ARBA00022692"/>
    </source>
</evidence>
<dbReference type="Pfam" id="PF00263">
    <property type="entry name" value="Secretin"/>
    <property type="match status" value="1"/>
</dbReference>
<dbReference type="KEGG" id="hbv:ABIV_1176"/>
<dbReference type="EMBL" id="CP031217">
    <property type="protein sequence ID" value="AXH12179.1"/>
    <property type="molecule type" value="Genomic_DNA"/>
</dbReference>
<comment type="similarity">
    <text evidence="2">Belongs to the bacterial secretin family. GSP D subfamily.</text>
</comment>
<dbReference type="InterPro" id="IPR049371">
    <property type="entry name" value="GspD-like_N0"/>
</dbReference>
<dbReference type="Gene3D" id="3.55.50.30">
    <property type="match status" value="1"/>
</dbReference>
<keyword evidence="8" id="KW-0472">Membrane</keyword>
<dbReference type="InterPro" id="IPR013356">
    <property type="entry name" value="T2SS_GspD"/>
</dbReference>
<evidence type="ECO:0000256" key="4">
    <source>
        <dbReference type="ARBA" id="ARBA00022452"/>
    </source>
</evidence>
<dbReference type="PANTHER" id="PTHR30332">
    <property type="entry name" value="PROBABLE GENERAL SECRETION PATHWAY PROTEIN D"/>
    <property type="match status" value="1"/>
</dbReference>
<feature type="domain" description="Type II/III secretion system secretin-like" evidence="10">
    <location>
        <begin position="403"/>
        <end position="563"/>
    </location>
</feature>
<dbReference type="GO" id="GO:0015627">
    <property type="term" value="C:type II protein secretion system complex"/>
    <property type="evidence" value="ECO:0007669"/>
    <property type="project" value="InterPro"/>
</dbReference>
<evidence type="ECO:0000256" key="9">
    <source>
        <dbReference type="ARBA" id="ARBA00023237"/>
    </source>
</evidence>
<keyword evidence="15" id="KW-1185">Reference proteome</keyword>
<gene>
    <name evidence="13" type="primary">gspD</name>
    <name evidence="12" type="ORF">ABIV_1176</name>
    <name evidence="13" type="ORF">CRV05_02645</name>
</gene>
<evidence type="ECO:0000256" key="3">
    <source>
        <dbReference type="ARBA" id="ARBA00022448"/>
    </source>
</evidence>
<dbReference type="AlphaFoldDB" id="A0AAX2AAX3"/>
<keyword evidence="3" id="KW-0813">Transport</keyword>
<evidence type="ECO:0000256" key="1">
    <source>
        <dbReference type="ARBA" id="ARBA00004442"/>
    </source>
</evidence>
<keyword evidence="7" id="KW-0653">Protein transport</keyword>
<dbReference type="InterPro" id="IPR050810">
    <property type="entry name" value="Bact_Secretion_Sys_Channel"/>
</dbReference>
<organism evidence="13 15">
    <name type="scientific">Halarcobacter bivalviorum</name>
    <dbReference type="NCBI Taxonomy" id="663364"/>
    <lineage>
        <taxon>Bacteria</taxon>
        <taxon>Pseudomonadati</taxon>
        <taxon>Campylobacterota</taxon>
        <taxon>Epsilonproteobacteria</taxon>
        <taxon>Campylobacterales</taxon>
        <taxon>Arcobacteraceae</taxon>
        <taxon>Halarcobacter</taxon>
    </lineage>
</organism>
<evidence type="ECO:0000256" key="2">
    <source>
        <dbReference type="ARBA" id="ARBA00006980"/>
    </source>
</evidence>
<evidence type="ECO:0000313" key="15">
    <source>
        <dbReference type="Proteomes" id="UP000289193"/>
    </source>
</evidence>
<keyword evidence="5" id="KW-0812">Transmembrane</keyword>
<dbReference type="Pfam" id="PF21305">
    <property type="entry name" value="type_II_gspD_N0"/>
    <property type="match status" value="1"/>
</dbReference>
<accession>A0AAX2AAX3</accession>
<sequence>MKQIKIIFLMILLNFFAYGNEEKININFKDLEIIDLVKITSKVINKNILLTDEINGNVDFISNKPLNKNELVKILIYVLENKGYTLINNGSILRIVKLNESAKNNVPVTTSNLKTNYNQIITEVFKVNNANVDYIASRIRHLISKEAKLVTNKESNTIVLTDFQDNIKTVKKILNIMTVGAKKTMLTIKLTNMIVTDTKKNLDEIKKAIFDEKIETEKVEIIANKENNSLVLIGNKKNTNYLKDYIKNLDRNDSLRKRIVNVYALKNIEAKNVIKIVDDIVGKKTYLDPNDKPLASIDEETNSIILMGPSNELKFIKILLTQLDRDKAQVYVQAKIIELSDSLLDEIGIKYGIFGGKTNNSGIGTFASSLNGGNAFAFEYSDIGLEIPDLTSGLALGASISLLNQDGALDIVSEPSILALNNKESSIYVGETISIKTSSTTTDGGNTNDNYQREDVGLTLKVKPRVSNDNKVMLDINTILEDVKTTQTNSGNADTSKKEIKTTAIVNNGESVILGGLIQDKDESTISKIPILGDIPILGNIFKHKKMNTSKKSLVVIVTPYIIPKSKDLTYIRNQLAELKILEGKYLRQSLIRLKEKQLKQKENDKEYKKKVDKLDKELNSSKEEKIKNFNQQTSIQKYDLMMKKLGY</sequence>
<keyword evidence="6" id="KW-0732">Signal</keyword>
<reference evidence="13 15" key="1">
    <citation type="submission" date="2017-10" db="EMBL/GenBank/DDBJ databases">
        <title>Genomics of the genus Arcobacter.</title>
        <authorList>
            <person name="Perez-Cataluna A."/>
            <person name="Figueras M.J."/>
        </authorList>
    </citation>
    <scope>NUCLEOTIDE SEQUENCE [LARGE SCALE GENOMIC DNA]</scope>
    <source>
        <strain evidence="13 15">CECT 7835</strain>
    </source>
</reference>
<dbReference type="GO" id="GO:0015628">
    <property type="term" value="P:protein secretion by the type II secretion system"/>
    <property type="evidence" value="ECO:0007669"/>
    <property type="project" value="InterPro"/>
</dbReference>
<dbReference type="InterPro" id="IPR038591">
    <property type="entry name" value="NolW-like_sf"/>
</dbReference>
<evidence type="ECO:0000256" key="7">
    <source>
        <dbReference type="ARBA" id="ARBA00022927"/>
    </source>
</evidence>
<evidence type="ECO:0000256" key="8">
    <source>
        <dbReference type="ARBA" id="ARBA00023136"/>
    </source>
</evidence>
<dbReference type="PRINTS" id="PR00811">
    <property type="entry name" value="BCTERIALGSPD"/>
</dbReference>
<evidence type="ECO:0000259" key="10">
    <source>
        <dbReference type="Pfam" id="PF00263"/>
    </source>
</evidence>
<keyword evidence="9" id="KW-0998">Cell outer membrane</keyword>
<protein>
    <submittedName>
        <fullName evidence="13">Type II secretion system protein GspD</fullName>
    </submittedName>
    <submittedName>
        <fullName evidence="12">Type II secretion/transformation system, D protein</fullName>
    </submittedName>
</protein>
<keyword evidence="4" id="KW-1134">Transmembrane beta strand</keyword>
<dbReference type="Proteomes" id="UP000289193">
    <property type="component" value="Unassembled WGS sequence"/>
</dbReference>
<evidence type="ECO:0000313" key="12">
    <source>
        <dbReference type="EMBL" id="AXH12179.1"/>
    </source>
</evidence>